<keyword evidence="2" id="KW-1185">Reference proteome</keyword>
<accession>A0A8B4S3V9</accession>
<dbReference type="Proteomes" id="UP000255070">
    <property type="component" value="Unassembled WGS sequence"/>
</dbReference>
<dbReference type="EMBL" id="UFXL01000001">
    <property type="protein sequence ID" value="SUY77586.1"/>
    <property type="molecule type" value="Genomic_DNA"/>
</dbReference>
<reference evidence="1 2" key="1">
    <citation type="submission" date="2018-06" db="EMBL/GenBank/DDBJ databases">
        <authorList>
            <consortium name="Pathogen Informatics"/>
            <person name="Doyle S."/>
        </authorList>
    </citation>
    <scope>NUCLEOTIDE SEQUENCE [LARGE SCALE GENOMIC DNA]</scope>
    <source>
        <strain evidence="1 2">NCTC10698</strain>
    </source>
</reference>
<name>A0A8B4S3V9_COMTE</name>
<comment type="caution">
    <text evidence="1">The sequence shown here is derived from an EMBL/GenBank/DDBJ whole genome shotgun (WGS) entry which is preliminary data.</text>
</comment>
<evidence type="ECO:0000313" key="2">
    <source>
        <dbReference type="Proteomes" id="UP000255070"/>
    </source>
</evidence>
<protein>
    <submittedName>
        <fullName evidence="1">DNA polymerase V subunit UmuD</fullName>
    </submittedName>
</protein>
<proteinExistence type="predicted"/>
<evidence type="ECO:0000313" key="1">
    <source>
        <dbReference type="EMBL" id="SUY77586.1"/>
    </source>
</evidence>
<sequence length="39" mass="4122">MALGCVQAGFSSPAEDFGIPRFDLAKSLIQHPATAFVMP</sequence>
<organism evidence="1 2">
    <name type="scientific">Comamonas testosteroni</name>
    <name type="common">Pseudomonas testosteroni</name>
    <dbReference type="NCBI Taxonomy" id="285"/>
    <lineage>
        <taxon>Bacteria</taxon>
        <taxon>Pseudomonadati</taxon>
        <taxon>Pseudomonadota</taxon>
        <taxon>Betaproteobacteria</taxon>
        <taxon>Burkholderiales</taxon>
        <taxon>Comamonadaceae</taxon>
        <taxon>Comamonas</taxon>
    </lineage>
</organism>
<gene>
    <name evidence="1" type="ORF">NCTC10698_02491</name>
</gene>
<dbReference type="AlphaFoldDB" id="A0A8B4S3V9"/>